<dbReference type="PANTHER" id="PTHR13500">
    <property type="entry name" value="NUCLEOLAR PRERIBOSOMAL-ASSOCIATED PROTEIN 1"/>
    <property type="match status" value="1"/>
</dbReference>
<accession>A7T814</accession>
<evidence type="ECO:0000313" key="2">
    <source>
        <dbReference type="Proteomes" id="UP000001593"/>
    </source>
</evidence>
<dbReference type="InterPro" id="IPR039844">
    <property type="entry name" value="URB1"/>
</dbReference>
<dbReference type="Proteomes" id="UP000001593">
    <property type="component" value="Unassembled WGS sequence"/>
</dbReference>
<dbReference type="PANTHER" id="PTHR13500:SF0">
    <property type="entry name" value="NUCLEOLAR PRE-RIBOSOMAL-ASSOCIATED PROTEIN 1"/>
    <property type="match status" value="1"/>
</dbReference>
<keyword evidence="2" id="KW-1185">Reference proteome</keyword>
<dbReference type="HOGENOM" id="CLU_627889_0_0_1"/>
<proteinExistence type="predicted"/>
<sequence>MVKRKKERESPEKPVKVLRKEKSVVGGLEITEANLKPFVEEVKKLLQASSTLLAGLTRLRDAFRSSSNGELQREFIRGNSQCPELFKVLDKGKQQDNQLEIKQPNASAIPAVLTKDLEWPTHPGSGGKDLDLLSRSRQPLPVEHLFKSLPLPSVMLSRCEMELETSIVSSLLSAVIPCGITRTILSHGVQHSSPNVKHQSLQVLLLILERSLDVVDVIQNHSKSHQSNKKAPLQLFRVELLKRIPDVMILISLRQNIMQGKTKSNPTGDNQGGEQNGGDLLTQEGCSGIYLPQMRKSCDTWTIFDSQEERAVNLREEEKSDCVGAQQRRLDIAQREQKFYQEGSKKATEELETRYTMHYAFDYAQQVHIPMPSNAILSQALQAMFLYQELEPSVLTGVGFDLTKLLSECENVPPEIQDLTLKVLLMSQPGVCRWYQQ</sequence>
<dbReference type="STRING" id="45351.A7T814"/>
<dbReference type="InParanoid" id="A7T814"/>
<protein>
    <submittedName>
        <fullName evidence="1">Uncharacterized protein</fullName>
    </submittedName>
</protein>
<evidence type="ECO:0000313" key="1">
    <source>
        <dbReference type="EMBL" id="EDO27882.1"/>
    </source>
</evidence>
<feature type="non-terminal residue" evidence="1">
    <location>
        <position position="437"/>
    </location>
</feature>
<name>A7T814_NEMVE</name>
<reference evidence="1 2" key="1">
    <citation type="journal article" date="2007" name="Science">
        <title>Sea anemone genome reveals ancestral eumetazoan gene repertoire and genomic organization.</title>
        <authorList>
            <person name="Putnam N.H."/>
            <person name="Srivastava M."/>
            <person name="Hellsten U."/>
            <person name="Dirks B."/>
            <person name="Chapman J."/>
            <person name="Salamov A."/>
            <person name="Terry A."/>
            <person name="Shapiro H."/>
            <person name="Lindquist E."/>
            <person name="Kapitonov V.V."/>
            <person name="Jurka J."/>
            <person name="Genikhovich G."/>
            <person name="Grigoriev I.V."/>
            <person name="Lucas S.M."/>
            <person name="Steele R.E."/>
            <person name="Finnerty J.R."/>
            <person name="Technau U."/>
            <person name="Martindale M.Q."/>
            <person name="Rokhsar D.S."/>
        </authorList>
    </citation>
    <scope>NUCLEOTIDE SEQUENCE [LARGE SCALE GENOMIC DNA]</scope>
    <source>
        <strain evidence="2">CH2 X CH6</strain>
    </source>
</reference>
<dbReference type="EMBL" id="DS472424">
    <property type="protein sequence ID" value="EDO27882.1"/>
    <property type="molecule type" value="Genomic_DNA"/>
</dbReference>
<dbReference type="AlphaFoldDB" id="A7T814"/>
<organism evidence="1 2">
    <name type="scientific">Nematostella vectensis</name>
    <name type="common">Starlet sea anemone</name>
    <dbReference type="NCBI Taxonomy" id="45351"/>
    <lineage>
        <taxon>Eukaryota</taxon>
        <taxon>Metazoa</taxon>
        <taxon>Cnidaria</taxon>
        <taxon>Anthozoa</taxon>
        <taxon>Hexacorallia</taxon>
        <taxon>Actiniaria</taxon>
        <taxon>Edwardsiidae</taxon>
        <taxon>Nematostella</taxon>
    </lineage>
</organism>
<gene>
    <name evidence="1" type="ORF">NEMVEDRAFT_v1g223605</name>
</gene>